<evidence type="ECO:0000256" key="5">
    <source>
        <dbReference type="SAM" id="Phobius"/>
    </source>
</evidence>
<dbReference type="Proteomes" id="UP001232148">
    <property type="component" value="Unassembled WGS sequence"/>
</dbReference>
<evidence type="ECO:0000256" key="1">
    <source>
        <dbReference type="ARBA" id="ARBA00010617"/>
    </source>
</evidence>
<dbReference type="PANTHER" id="PTHR24305">
    <property type="entry name" value="CYTOCHROME P450"/>
    <property type="match status" value="1"/>
</dbReference>
<evidence type="ECO:0000256" key="2">
    <source>
        <dbReference type="ARBA" id="ARBA00022617"/>
    </source>
</evidence>
<keyword evidence="5" id="KW-0472">Membrane</keyword>
<feature type="transmembrane region" description="Helical" evidence="5">
    <location>
        <begin position="12"/>
        <end position="34"/>
    </location>
</feature>
<keyword evidence="7" id="KW-1185">Reference proteome</keyword>
<proteinExistence type="inferred from homology"/>
<accession>A0AAD9LWD3</accession>
<dbReference type="Gene3D" id="1.10.630.10">
    <property type="entry name" value="Cytochrome P450"/>
    <property type="match status" value="2"/>
</dbReference>
<protein>
    <submittedName>
        <fullName evidence="6">Cytochrome P450</fullName>
    </submittedName>
</protein>
<dbReference type="GO" id="GO:0016705">
    <property type="term" value="F:oxidoreductase activity, acting on paired donors, with incorporation or reduction of molecular oxygen"/>
    <property type="evidence" value="ECO:0007669"/>
    <property type="project" value="InterPro"/>
</dbReference>
<organism evidence="6 7">
    <name type="scientific">Colletotrichum zoysiae</name>
    <dbReference type="NCBI Taxonomy" id="1216348"/>
    <lineage>
        <taxon>Eukaryota</taxon>
        <taxon>Fungi</taxon>
        <taxon>Dikarya</taxon>
        <taxon>Ascomycota</taxon>
        <taxon>Pezizomycotina</taxon>
        <taxon>Sordariomycetes</taxon>
        <taxon>Hypocreomycetidae</taxon>
        <taxon>Glomerellales</taxon>
        <taxon>Glomerellaceae</taxon>
        <taxon>Colletotrichum</taxon>
        <taxon>Colletotrichum graminicola species complex</taxon>
    </lineage>
</organism>
<gene>
    <name evidence="6" type="ORF">LX32DRAFT_715379</name>
</gene>
<keyword evidence="3" id="KW-0479">Metal-binding</keyword>
<evidence type="ECO:0000256" key="3">
    <source>
        <dbReference type="ARBA" id="ARBA00022723"/>
    </source>
</evidence>
<dbReference type="AlphaFoldDB" id="A0AAD9LWD3"/>
<keyword evidence="5" id="KW-1133">Transmembrane helix</keyword>
<dbReference type="EMBL" id="MU843179">
    <property type="protein sequence ID" value="KAK2020743.1"/>
    <property type="molecule type" value="Genomic_DNA"/>
</dbReference>
<name>A0AAD9LWD3_9PEZI</name>
<dbReference type="GO" id="GO:0020037">
    <property type="term" value="F:heme binding"/>
    <property type="evidence" value="ECO:0007669"/>
    <property type="project" value="InterPro"/>
</dbReference>
<dbReference type="InterPro" id="IPR036396">
    <property type="entry name" value="Cyt_P450_sf"/>
</dbReference>
<keyword evidence="2" id="KW-0349">Heme</keyword>
<dbReference type="GO" id="GO:0004497">
    <property type="term" value="F:monooxygenase activity"/>
    <property type="evidence" value="ECO:0007669"/>
    <property type="project" value="InterPro"/>
</dbReference>
<dbReference type="InterPro" id="IPR050121">
    <property type="entry name" value="Cytochrome_P450_monoxygenase"/>
</dbReference>
<dbReference type="SUPFAM" id="SSF48264">
    <property type="entry name" value="Cytochrome P450"/>
    <property type="match status" value="1"/>
</dbReference>
<evidence type="ECO:0000313" key="7">
    <source>
        <dbReference type="Proteomes" id="UP001232148"/>
    </source>
</evidence>
<evidence type="ECO:0000256" key="4">
    <source>
        <dbReference type="ARBA" id="ARBA00023004"/>
    </source>
</evidence>
<evidence type="ECO:0000313" key="6">
    <source>
        <dbReference type="EMBL" id="KAK2020743.1"/>
    </source>
</evidence>
<keyword evidence="5" id="KW-0812">Transmembrane</keyword>
<reference evidence="6" key="1">
    <citation type="submission" date="2021-06" db="EMBL/GenBank/DDBJ databases">
        <title>Comparative genomics, transcriptomics and evolutionary studies reveal genomic signatures of adaptation to plant cell wall in hemibiotrophic fungi.</title>
        <authorList>
            <consortium name="DOE Joint Genome Institute"/>
            <person name="Baroncelli R."/>
            <person name="Diaz J.F."/>
            <person name="Benocci T."/>
            <person name="Peng M."/>
            <person name="Battaglia E."/>
            <person name="Haridas S."/>
            <person name="Andreopoulos W."/>
            <person name="Labutti K."/>
            <person name="Pangilinan J."/>
            <person name="Floch G.L."/>
            <person name="Makela M.R."/>
            <person name="Henrissat B."/>
            <person name="Grigoriev I.V."/>
            <person name="Crouch J.A."/>
            <person name="De Vries R.P."/>
            <person name="Sukno S.A."/>
            <person name="Thon M.R."/>
        </authorList>
    </citation>
    <scope>NUCLEOTIDE SEQUENCE</scope>
    <source>
        <strain evidence="6">MAFF235873</strain>
    </source>
</reference>
<keyword evidence="4" id="KW-0408">Iron</keyword>
<sequence length="310" mass="35508">MFSSIVKSLMAVITNILPKCIILLFVYYISLAVFNVTYHPLADIPGYKIAGMTRLYETFWCYHNGRSIYYRKVSEMHARFGPIIRISPNEISLRDPNDCHKIYSIRSEYRKDPVFYRTMGIKHGMFGAVDTAHHKKLRAPWQSFFSKSSISGLNDMILTKIEKLCQVVESHLQTTHTVPIQEMFHSLSAEITSTEAIDSCLQISKPRKAESQKPIGKAMVDRYLLDEAKGSGILTREAIIDEMQSFNVAGAFNTGTISSITLFHILSNERVRRRLVCELKAVPQALIRYSTLQKLPYFVSMSKRQHKIPY</sequence>
<dbReference type="PANTHER" id="PTHR24305:SF166">
    <property type="entry name" value="CYTOCHROME P450 12A4, MITOCHONDRIAL-RELATED"/>
    <property type="match status" value="1"/>
</dbReference>
<comment type="caution">
    <text evidence="6">The sequence shown here is derived from an EMBL/GenBank/DDBJ whole genome shotgun (WGS) entry which is preliminary data.</text>
</comment>
<dbReference type="GO" id="GO:0005506">
    <property type="term" value="F:iron ion binding"/>
    <property type="evidence" value="ECO:0007669"/>
    <property type="project" value="InterPro"/>
</dbReference>
<comment type="similarity">
    <text evidence="1">Belongs to the cytochrome P450 family.</text>
</comment>